<gene>
    <name evidence="1" type="ORF">UFOPK1353_01107</name>
</gene>
<evidence type="ECO:0000313" key="1">
    <source>
        <dbReference type="EMBL" id="CAB4544113.1"/>
    </source>
</evidence>
<dbReference type="AlphaFoldDB" id="A0A6J6C0P2"/>
<organism evidence="1">
    <name type="scientific">freshwater metagenome</name>
    <dbReference type="NCBI Taxonomy" id="449393"/>
    <lineage>
        <taxon>unclassified sequences</taxon>
        <taxon>metagenomes</taxon>
        <taxon>ecological metagenomes</taxon>
    </lineage>
</organism>
<name>A0A6J6C0P2_9ZZZZ</name>
<dbReference type="EMBL" id="CAEZSE010000217">
    <property type="protein sequence ID" value="CAB4544113.1"/>
    <property type="molecule type" value="Genomic_DNA"/>
</dbReference>
<dbReference type="InterPro" id="IPR021848">
    <property type="entry name" value="HODM_asu-like"/>
</dbReference>
<dbReference type="Pfam" id="PF11927">
    <property type="entry name" value="HODM_asu-like"/>
    <property type="match status" value="1"/>
</dbReference>
<accession>A0A6J6C0P2</accession>
<reference evidence="1" key="1">
    <citation type="submission" date="2020-05" db="EMBL/GenBank/DDBJ databases">
        <authorList>
            <person name="Chiriac C."/>
            <person name="Salcher M."/>
            <person name="Ghai R."/>
            <person name="Kavagutti S V."/>
        </authorList>
    </citation>
    <scope>NUCLEOTIDE SEQUENCE</scope>
</reference>
<sequence>MAGIHVLHRHPFTPFDQTPSAEASSFLTMPIPDEILPQVTGENFRHRLGTFPVEITNWLPLDAETNSTIELKKKLLETRRDEVVGFKAGGEAVAQEAAVLVSRWAGVELSSTGINALVEASSLVADDLAVLQPVKSADGNEKLLLTAAVVCCPSRWTLAEKIGHDMLAVHAPVAKYAEHVGAAVDNYFQRITVEKPVWRSNWIIQDHPALFQPVIPPGPLLENPQDLWIRMERQTLRRLPETGGILFTIRGYQQPLPEYLSRSKDIASNLRILLERLPDDVAQYKSVYYYRPKILKWINQFC</sequence>
<proteinExistence type="predicted"/>
<protein>
    <submittedName>
        <fullName evidence="1">Unannotated protein</fullName>
    </submittedName>
</protein>